<keyword evidence="3" id="KW-1185">Reference proteome</keyword>
<keyword evidence="1" id="KW-0472">Membrane</keyword>
<feature type="transmembrane region" description="Helical" evidence="1">
    <location>
        <begin position="39"/>
        <end position="58"/>
    </location>
</feature>
<dbReference type="STRING" id="1073327.SAMN04488108_1283"/>
<dbReference type="OrthoDB" id="5766000at2"/>
<feature type="transmembrane region" description="Helical" evidence="1">
    <location>
        <begin position="7"/>
        <end position="24"/>
    </location>
</feature>
<proteinExistence type="predicted"/>
<feature type="transmembrane region" description="Helical" evidence="1">
    <location>
        <begin position="74"/>
        <end position="95"/>
    </location>
</feature>
<protein>
    <recommendedName>
        <fullName evidence="4">DUF4199 domain-containing protein</fullName>
    </recommendedName>
</protein>
<dbReference type="Proteomes" id="UP000184609">
    <property type="component" value="Unassembled WGS sequence"/>
</dbReference>
<organism evidence="2 3">
    <name type="scientific">Algoriphagus zhangzhouensis</name>
    <dbReference type="NCBI Taxonomy" id="1073327"/>
    <lineage>
        <taxon>Bacteria</taxon>
        <taxon>Pseudomonadati</taxon>
        <taxon>Bacteroidota</taxon>
        <taxon>Cytophagia</taxon>
        <taxon>Cytophagales</taxon>
        <taxon>Cyclobacteriaceae</taxon>
        <taxon>Algoriphagus</taxon>
    </lineage>
</organism>
<feature type="transmembrane region" description="Helical" evidence="1">
    <location>
        <begin position="132"/>
        <end position="155"/>
    </location>
</feature>
<dbReference type="EMBL" id="FRXN01000002">
    <property type="protein sequence ID" value="SHO61351.1"/>
    <property type="molecule type" value="Genomic_DNA"/>
</dbReference>
<dbReference type="InterPro" id="IPR025250">
    <property type="entry name" value="DUF4199"/>
</dbReference>
<accession>A0A1M7Z8V5</accession>
<reference evidence="3" key="1">
    <citation type="submission" date="2016-12" db="EMBL/GenBank/DDBJ databases">
        <authorList>
            <person name="Varghese N."/>
            <person name="Submissions S."/>
        </authorList>
    </citation>
    <scope>NUCLEOTIDE SEQUENCE [LARGE SCALE GENOMIC DNA]</scope>
    <source>
        <strain evidence="3">DSM 25035</strain>
    </source>
</reference>
<sequence>MKNIKIEIKWALIFTLSMLAWMFFEKSMGWHDEKIADHATYTNFFAIPAILVYVFALLDKKKNFYSGVMSYKQGVISGLIITVIVTVLSPLAQYITSTVITPGYFPNVIEYAVSSGKMTQSDAEAYFNINSYMIQSVIGALVMGLVTSLIVAIFVKSKSK</sequence>
<dbReference type="AlphaFoldDB" id="A0A1M7Z8V5"/>
<evidence type="ECO:0000313" key="2">
    <source>
        <dbReference type="EMBL" id="SHO61351.1"/>
    </source>
</evidence>
<keyword evidence="1" id="KW-0812">Transmembrane</keyword>
<dbReference type="RefSeq" id="WP_073570961.1">
    <property type="nucleotide sequence ID" value="NZ_FRXN01000002.1"/>
</dbReference>
<keyword evidence="1" id="KW-1133">Transmembrane helix</keyword>
<evidence type="ECO:0000256" key="1">
    <source>
        <dbReference type="SAM" id="Phobius"/>
    </source>
</evidence>
<dbReference type="Pfam" id="PF13858">
    <property type="entry name" value="DUF4199"/>
    <property type="match status" value="1"/>
</dbReference>
<name>A0A1M7Z8V5_9BACT</name>
<evidence type="ECO:0008006" key="4">
    <source>
        <dbReference type="Google" id="ProtNLM"/>
    </source>
</evidence>
<gene>
    <name evidence="2" type="ORF">SAMN04488108_1283</name>
</gene>
<evidence type="ECO:0000313" key="3">
    <source>
        <dbReference type="Proteomes" id="UP000184609"/>
    </source>
</evidence>